<feature type="transmembrane region" description="Helical" evidence="2">
    <location>
        <begin position="12"/>
        <end position="33"/>
    </location>
</feature>
<accession>A0A137P9Y9</accession>
<dbReference type="EMBL" id="KQ964467">
    <property type="protein sequence ID" value="KXN71792.1"/>
    <property type="molecule type" value="Genomic_DNA"/>
</dbReference>
<keyword evidence="2" id="KW-0812">Transmembrane</keyword>
<reference evidence="3 4" key="1">
    <citation type="journal article" date="2015" name="Genome Biol. Evol.">
        <title>Phylogenomic analyses indicate that early fungi evolved digesting cell walls of algal ancestors of land plants.</title>
        <authorList>
            <person name="Chang Y."/>
            <person name="Wang S."/>
            <person name="Sekimoto S."/>
            <person name="Aerts A.L."/>
            <person name="Choi C."/>
            <person name="Clum A."/>
            <person name="LaButti K.M."/>
            <person name="Lindquist E.A."/>
            <person name="Yee Ngan C."/>
            <person name="Ohm R.A."/>
            <person name="Salamov A.A."/>
            <person name="Grigoriev I.V."/>
            <person name="Spatafora J.W."/>
            <person name="Berbee M.L."/>
        </authorList>
    </citation>
    <scope>NUCLEOTIDE SEQUENCE [LARGE SCALE GENOMIC DNA]</scope>
    <source>
        <strain evidence="3 4">NRRL 28638</strain>
    </source>
</reference>
<keyword evidence="2" id="KW-0472">Membrane</keyword>
<feature type="transmembrane region" description="Helical" evidence="2">
    <location>
        <begin position="129"/>
        <end position="151"/>
    </location>
</feature>
<protein>
    <submittedName>
        <fullName evidence="3">Uncharacterized protein</fullName>
    </submittedName>
</protein>
<organism evidence="3 4">
    <name type="scientific">Conidiobolus coronatus (strain ATCC 28846 / CBS 209.66 / NRRL 28638)</name>
    <name type="common">Delacroixia coronata</name>
    <dbReference type="NCBI Taxonomy" id="796925"/>
    <lineage>
        <taxon>Eukaryota</taxon>
        <taxon>Fungi</taxon>
        <taxon>Fungi incertae sedis</taxon>
        <taxon>Zoopagomycota</taxon>
        <taxon>Entomophthoromycotina</taxon>
        <taxon>Entomophthoromycetes</taxon>
        <taxon>Entomophthorales</taxon>
        <taxon>Ancylistaceae</taxon>
        <taxon>Conidiobolus</taxon>
    </lineage>
</organism>
<evidence type="ECO:0000256" key="1">
    <source>
        <dbReference type="SAM" id="MobiDB-lite"/>
    </source>
</evidence>
<feature type="transmembrane region" description="Helical" evidence="2">
    <location>
        <begin position="45"/>
        <end position="66"/>
    </location>
</feature>
<gene>
    <name evidence="3" type="ORF">CONCODRAFT_78157</name>
</gene>
<feature type="transmembrane region" description="Helical" evidence="2">
    <location>
        <begin position="216"/>
        <end position="237"/>
    </location>
</feature>
<sequence length="245" mass="26882">MAFINRSALSSFIVHPLSSFHILLFSGVISYFLRKMLEPQFSAIGHSLILISLLSVWLGMILSISFMESWVKFLAPSITLLSGVDAGRHVFSVLNKCEIVVVVALLHLLEMQWSSVQLQDAYNKLDLEWLHLLILLPISLVCFLQTCWLLPALLSKSQQVIANASGPSSNSNSGGNTNTTNTNTNTNTNATRNLSSGRGGSGGRSFSHSLYVLTEIVKVISLTSSLSLIYFSIVQYVKQLALNPH</sequence>
<dbReference type="AlphaFoldDB" id="A0A137P9Y9"/>
<dbReference type="Proteomes" id="UP000070444">
    <property type="component" value="Unassembled WGS sequence"/>
</dbReference>
<name>A0A137P9Y9_CONC2</name>
<feature type="compositionally biased region" description="Low complexity" evidence="1">
    <location>
        <begin position="165"/>
        <end position="196"/>
    </location>
</feature>
<feature type="region of interest" description="Disordered" evidence="1">
    <location>
        <begin position="165"/>
        <end position="203"/>
    </location>
</feature>
<keyword evidence="2" id="KW-1133">Transmembrane helix</keyword>
<evidence type="ECO:0000256" key="2">
    <source>
        <dbReference type="SAM" id="Phobius"/>
    </source>
</evidence>
<evidence type="ECO:0000313" key="4">
    <source>
        <dbReference type="Proteomes" id="UP000070444"/>
    </source>
</evidence>
<dbReference type="OrthoDB" id="165058at2759"/>
<keyword evidence="4" id="KW-1185">Reference proteome</keyword>
<proteinExistence type="predicted"/>
<evidence type="ECO:0000313" key="3">
    <source>
        <dbReference type="EMBL" id="KXN71792.1"/>
    </source>
</evidence>